<organism evidence="1 2">
    <name type="scientific">Galerina marginata (strain CBS 339.88)</name>
    <dbReference type="NCBI Taxonomy" id="685588"/>
    <lineage>
        <taxon>Eukaryota</taxon>
        <taxon>Fungi</taxon>
        <taxon>Dikarya</taxon>
        <taxon>Basidiomycota</taxon>
        <taxon>Agaricomycotina</taxon>
        <taxon>Agaricomycetes</taxon>
        <taxon>Agaricomycetidae</taxon>
        <taxon>Agaricales</taxon>
        <taxon>Agaricineae</taxon>
        <taxon>Strophariaceae</taxon>
        <taxon>Galerina</taxon>
    </lineage>
</organism>
<dbReference type="EMBL" id="KL142414">
    <property type="protein sequence ID" value="KDR67489.1"/>
    <property type="molecule type" value="Genomic_DNA"/>
</dbReference>
<evidence type="ECO:0000313" key="2">
    <source>
        <dbReference type="Proteomes" id="UP000027222"/>
    </source>
</evidence>
<dbReference type="AlphaFoldDB" id="A0A067SIH1"/>
<evidence type="ECO:0008006" key="3">
    <source>
        <dbReference type="Google" id="ProtNLM"/>
    </source>
</evidence>
<dbReference type="InterPro" id="IPR032675">
    <property type="entry name" value="LRR_dom_sf"/>
</dbReference>
<dbReference type="OrthoDB" id="3021279at2759"/>
<accession>A0A067SIH1</accession>
<reference evidence="2" key="1">
    <citation type="journal article" date="2014" name="Proc. Natl. Acad. Sci. U.S.A.">
        <title>Extensive sampling of basidiomycete genomes demonstrates inadequacy of the white-rot/brown-rot paradigm for wood decay fungi.</title>
        <authorList>
            <person name="Riley R."/>
            <person name="Salamov A.A."/>
            <person name="Brown D.W."/>
            <person name="Nagy L.G."/>
            <person name="Floudas D."/>
            <person name="Held B.W."/>
            <person name="Levasseur A."/>
            <person name="Lombard V."/>
            <person name="Morin E."/>
            <person name="Otillar R."/>
            <person name="Lindquist E.A."/>
            <person name="Sun H."/>
            <person name="LaButti K.M."/>
            <person name="Schmutz J."/>
            <person name="Jabbour D."/>
            <person name="Luo H."/>
            <person name="Baker S.E."/>
            <person name="Pisabarro A.G."/>
            <person name="Walton J.D."/>
            <person name="Blanchette R.A."/>
            <person name="Henrissat B."/>
            <person name="Martin F."/>
            <person name="Cullen D."/>
            <person name="Hibbett D.S."/>
            <person name="Grigoriev I.V."/>
        </authorList>
    </citation>
    <scope>NUCLEOTIDE SEQUENCE [LARGE SCALE GENOMIC DNA]</scope>
    <source>
        <strain evidence="2">CBS 339.88</strain>
    </source>
</reference>
<keyword evidence="2" id="KW-1185">Reference proteome</keyword>
<dbReference type="Proteomes" id="UP000027222">
    <property type="component" value="Unassembled WGS sequence"/>
</dbReference>
<dbReference type="HOGENOM" id="CLU_051720_0_0_1"/>
<name>A0A067SIH1_GALM3</name>
<evidence type="ECO:0000313" key="1">
    <source>
        <dbReference type="EMBL" id="KDR67489.1"/>
    </source>
</evidence>
<sequence>MTELELQDVYPRLPEDLERLIFEQVAFECDPKDSMHLLIVAKRVHNWTRPILYRVFVQLDIRLFPNFMTNPSIKLDDVGRFPKHLIIKRPEDEIEALLSSCSNIYDLALWMGTAGPHAMSRFLPRIRDLPLTRLSTNLRNLTADQILDLPFSNLTHLDIIAFADSRWSSWAVLADLPKLSHMAIDFPVEDDVVSKLLIHCNNLKIMVLLFYDDEIIDCPGIEEIEDVRLVLMVAGTRLEMELDWIAGAYGRVDFWTTAEWFSEARKENLLLDSSQRWIKMKVDWENQLNDRGKEWFAN</sequence>
<protein>
    <recommendedName>
        <fullName evidence="3">F-box domain-containing protein</fullName>
    </recommendedName>
</protein>
<proteinExistence type="predicted"/>
<dbReference type="Gene3D" id="3.80.10.10">
    <property type="entry name" value="Ribonuclease Inhibitor"/>
    <property type="match status" value="1"/>
</dbReference>
<gene>
    <name evidence="1" type="ORF">GALMADRAFT_258068</name>
</gene>